<keyword evidence="5 9" id="KW-0067">ATP-binding</keyword>
<dbReference type="Gene3D" id="3.40.50.620">
    <property type="entry name" value="HUPs"/>
    <property type="match status" value="1"/>
</dbReference>
<dbReference type="SUPFAM" id="SSF52374">
    <property type="entry name" value="Nucleotidylyl transferase"/>
    <property type="match status" value="1"/>
</dbReference>
<protein>
    <recommendedName>
        <fullName evidence="2">tryptophan--tRNA ligase</fullName>
        <ecNumber evidence="2">6.1.1.2</ecNumber>
    </recommendedName>
    <alternativeName>
        <fullName evidence="8">Tryptophanyl-tRNA synthetase</fullName>
    </alternativeName>
</protein>
<dbReference type="Proteomes" id="UP000192050">
    <property type="component" value="Chromosome"/>
</dbReference>
<dbReference type="PRINTS" id="PR01039">
    <property type="entry name" value="TRNASYNTHTRP"/>
</dbReference>
<evidence type="ECO:0000256" key="5">
    <source>
        <dbReference type="ARBA" id="ARBA00022840"/>
    </source>
</evidence>
<dbReference type="PANTHER" id="PTHR10055:SF5">
    <property type="entry name" value="TRYPTOPHAN--TRNA LIGASE"/>
    <property type="match status" value="1"/>
</dbReference>
<dbReference type="KEGG" id="fai:FAD_0211"/>
<reference evidence="10 11" key="1">
    <citation type="submission" date="2011-10" db="EMBL/GenBank/DDBJ databases">
        <title>Metabolic and evolutionary patterns in the extreme acidophile Ferroplasma acidiphilum.</title>
        <authorList>
            <person name="Golyshina O.V."/>
            <person name="Kozyavkin S.A."/>
            <person name="Tatusov R.L."/>
            <person name="Slesarev A.I."/>
            <person name="Golyshin P.N."/>
        </authorList>
    </citation>
    <scope>NUCLEOTIDE SEQUENCE [LARGE SCALE GENOMIC DNA]</scope>
    <source>
        <strain evidence="11">Y</strain>
    </source>
</reference>
<dbReference type="GO" id="GO:0005737">
    <property type="term" value="C:cytoplasm"/>
    <property type="evidence" value="ECO:0007669"/>
    <property type="project" value="TreeGrafter"/>
</dbReference>
<accession>A0A1V0N1X5</accession>
<evidence type="ECO:0000256" key="2">
    <source>
        <dbReference type="ARBA" id="ARBA00013161"/>
    </source>
</evidence>
<evidence type="ECO:0000313" key="10">
    <source>
        <dbReference type="EMBL" id="ARD84138.1"/>
    </source>
</evidence>
<keyword evidence="4 9" id="KW-0547">Nucleotide-binding</keyword>
<comment type="similarity">
    <text evidence="1 9">Belongs to the class-I aminoacyl-tRNA synthetase family.</text>
</comment>
<gene>
    <name evidence="10" type="primary">trpS</name>
    <name evidence="10" type="ORF">FAD_0211</name>
</gene>
<dbReference type="Pfam" id="PF00579">
    <property type="entry name" value="tRNA-synt_1b"/>
    <property type="match status" value="2"/>
</dbReference>
<dbReference type="AlphaFoldDB" id="A0A1V0N1X5"/>
<dbReference type="Gene3D" id="1.10.240.10">
    <property type="entry name" value="Tyrosyl-Transfer RNA Synthetase"/>
    <property type="match status" value="1"/>
</dbReference>
<dbReference type="InterPro" id="IPR002306">
    <property type="entry name" value="Trp-tRNA-ligase"/>
</dbReference>
<evidence type="ECO:0000256" key="8">
    <source>
        <dbReference type="ARBA" id="ARBA00030268"/>
    </source>
</evidence>
<dbReference type="GO" id="GO:0004830">
    <property type="term" value="F:tryptophan-tRNA ligase activity"/>
    <property type="evidence" value="ECO:0007669"/>
    <property type="project" value="UniProtKB-EC"/>
</dbReference>
<dbReference type="InterPro" id="IPR014729">
    <property type="entry name" value="Rossmann-like_a/b/a_fold"/>
</dbReference>
<evidence type="ECO:0000256" key="3">
    <source>
        <dbReference type="ARBA" id="ARBA00022598"/>
    </source>
</evidence>
<keyword evidence="7 9" id="KW-0030">Aminoacyl-tRNA synthetase</keyword>
<dbReference type="GO" id="GO:0006436">
    <property type="term" value="P:tryptophanyl-tRNA aminoacylation"/>
    <property type="evidence" value="ECO:0007669"/>
    <property type="project" value="InterPro"/>
</dbReference>
<evidence type="ECO:0000256" key="4">
    <source>
        <dbReference type="ARBA" id="ARBA00022741"/>
    </source>
</evidence>
<evidence type="ECO:0000313" key="11">
    <source>
        <dbReference type="Proteomes" id="UP000192050"/>
    </source>
</evidence>
<evidence type="ECO:0000256" key="9">
    <source>
        <dbReference type="RuleBase" id="RU363036"/>
    </source>
</evidence>
<sequence>MHTQSGVMINPWSSAQYFDYEKLIKEFGIQRPDNYFDYFMFRRHLIFGQRGIDYLEYSIKNKIKFNAMTGLMPSGKMHLGNKLTIDQIIYFQSLGADVYIAVADLESYATRGISFDKARNIAINEYIANYISMGLKPCRIYFQSENYDTQSLSFVLSNETNMSELKSIYGLTDSSSILHVNAPIIQAADVLHTQLGHLGGPRATIVPVGIDQDPHIRLMRDIAKRLRVYNVKIEDNKISIYIKGSDDPADKINSAISVLGNSGYECMPNYEYRAIYVKNSTGEDKIKIDMMLAIEESRINDYAFIEPSATFQKLETGLKGGKMSSSVPDSLISLNDTGEEATRKIKHAVTGGKQTIEEQKKYGGNPDICPVFELYKYHNSNDKYVTRVYEECKGGVRMCGPCKIEAAENISGMLKTLAEKKDESLGKLDDYLIKRSS</sequence>
<dbReference type="EMBL" id="CP015363">
    <property type="protein sequence ID" value="ARD84138.1"/>
    <property type="molecule type" value="Genomic_DNA"/>
</dbReference>
<organism evidence="10 11">
    <name type="scientific">Ferroplasma acidiphilum</name>
    <dbReference type="NCBI Taxonomy" id="74969"/>
    <lineage>
        <taxon>Archaea</taxon>
        <taxon>Methanobacteriati</taxon>
        <taxon>Thermoplasmatota</taxon>
        <taxon>Thermoplasmata</taxon>
        <taxon>Thermoplasmatales</taxon>
        <taxon>Ferroplasmaceae</taxon>
        <taxon>Ferroplasma</taxon>
    </lineage>
</organism>
<dbReference type="InterPro" id="IPR002305">
    <property type="entry name" value="aa-tRNA-synth_Ic"/>
</dbReference>
<keyword evidence="3 9" id="KW-0436">Ligase</keyword>
<name>A0A1V0N1X5_9ARCH</name>
<evidence type="ECO:0000256" key="7">
    <source>
        <dbReference type="ARBA" id="ARBA00023146"/>
    </source>
</evidence>
<evidence type="ECO:0000256" key="6">
    <source>
        <dbReference type="ARBA" id="ARBA00022917"/>
    </source>
</evidence>
<dbReference type="STRING" id="74969.FAD_0211"/>
<dbReference type="NCBIfam" id="NF008926">
    <property type="entry name" value="PRK12285.1-3"/>
    <property type="match status" value="1"/>
</dbReference>
<evidence type="ECO:0000256" key="1">
    <source>
        <dbReference type="ARBA" id="ARBA00005594"/>
    </source>
</evidence>
<keyword evidence="6 9" id="KW-0648">Protein biosynthesis</keyword>
<dbReference type="GO" id="GO:0005524">
    <property type="term" value="F:ATP binding"/>
    <property type="evidence" value="ECO:0007669"/>
    <property type="project" value="UniProtKB-KW"/>
</dbReference>
<proteinExistence type="inferred from homology"/>
<dbReference type="PANTHER" id="PTHR10055">
    <property type="entry name" value="TRYPTOPHANYL-TRNA SYNTHETASE"/>
    <property type="match status" value="1"/>
</dbReference>
<dbReference type="EC" id="6.1.1.2" evidence="2"/>
<keyword evidence="11" id="KW-1185">Reference proteome</keyword>